<evidence type="ECO:0000256" key="1">
    <source>
        <dbReference type="SAM" id="Phobius"/>
    </source>
</evidence>
<accession>A0ABY3CJ14</accession>
<evidence type="ECO:0000313" key="3">
    <source>
        <dbReference type="EMBL" id="TRX03602.1"/>
    </source>
</evidence>
<dbReference type="PANTHER" id="PTHR43081">
    <property type="entry name" value="ADENYLATE CYCLASE, TERMINAL-DIFFERENTIATION SPECIFIC-RELATED"/>
    <property type="match status" value="1"/>
</dbReference>
<dbReference type="CDD" id="cd07302">
    <property type="entry name" value="CHD"/>
    <property type="match status" value="1"/>
</dbReference>
<dbReference type="Gene3D" id="3.30.70.1230">
    <property type="entry name" value="Nucleotide cyclase"/>
    <property type="match status" value="1"/>
</dbReference>
<dbReference type="InterPro" id="IPR050697">
    <property type="entry name" value="Adenylyl/Guanylyl_Cyclase_3/4"/>
</dbReference>
<dbReference type="RefSeq" id="WP_127027674.1">
    <property type="nucleotide sequence ID" value="NZ_RYFG02000005.1"/>
</dbReference>
<comment type="caution">
    <text evidence="3">The sequence shown here is derived from an EMBL/GenBank/DDBJ whole genome shotgun (WGS) entry which is preliminary data.</text>
</comment>
<protein>
    <submittedName>
        <fullName evidence="3">Adenylate/guanylate cyclase domain-containing protein</fullName>
    </submittedName>
</protein>
<keyword evidence="1" id="KW-0812">Transmembrane</keyword>
<evidence type="ECO:0000259" key="2">
    <source>
        <dbReference type="PROSITE" id="PS50125"/>
    </source>
</evidence>
<keyword evidence="1" id="KW-0472">Membrane</keyword>
<dbReference type="PANTHER" id="PTHR43081:SF1">
    <property type="entry name" value="ADENYLATE CYCLASE, TERMINAL-DIFFERENTIATION SPECIFIC"/>
    <property type="match status" value="1"/>
</dbReference>
<proteinExistence type="predicted"/>
<dbReference type="Pfam" id="PF00211">
    <property type="entry name" value="Guanylate_cyc"/>
    <property type="match status" value="1"/>
</dbReference>
<reference evidence="3 4" key="1">
    <citation type="journal article" date="2019" name="Antonie Van Leeuwenhoek">
        <title>Description of 'Ca. Methylobacter oryzae' KRF1, a novel species from the environmentally important Methylobacter clade 2.</title>
        <authorList>
            <person name="Khatri K."/>
            <person name="Mohite J.A."/>
            <person name="Pandit P.S."/>
            <person name="Bahulikar R."/>
            <person name="Rahalkar M.C."/>
        </authorList>
    </citation>
    <scope>NUCLEOTIDE SEQUENCE [LARGE SCALE GENOMIC DNA]</scope>
    <source>
        <strain evidence="3 4">KRF1</strain>
    </source>
</reference>
<gene>
    <name evidence="3" type="ORF">EKO24_000450</name>
</gene>
<dbReference type="SUPFAM" id="SSF55073">
    <property type="entry name" value="Nucleotide cyclase"/>
    <property type="match status" value="1"/>
</dbReference>
<dbReference type="EMBL" id="RYFG02000005">
    <property type="protein sequence ID" value="TRX03602.1"/>
    <property type="molecule type" value="Genomic_DNA"/>
</dbReference>
<dbReference type="InterPro" id="IPR029787">
    <property type="entry name" value="Nucleotide_cyclase"/>
</dbReference>
<organism evidence="3 4">
    <name type="scientific">Candidatus Methylobacter oryzae</name>
    <dbReference type="NCBI Taxonomy" id="2497749"/>
    <lineage>
        <taxon>Bacteria</taxon>
        <taxon>Pseudomonadati</taxon>
        <taxon>Pseudomonadota</taxon>
        <taxon>Gammaproteobacteria</taxon>
        <taxon>Methylococcales</taxon>
        <taxon>Methylococcaceae</taxon>
        <taxon>Methylobacter</taxon>
    </lineage>
</organism>
<sequence>MKDHNQSLQQTSEELDAESLMAERQRLEALFHEKFTKVITVMFTDLKGSTAITEAEGNLAVRELMKKHNDMLFPILKKHNGVLVKTMGDGTMSYFTKAQDAARAASEFQRILKEYNAKQKPKIPIIVTAGLHTGEGIVEKDDIYGDVVNVAARFDAQAQGSEICVSEETFNALEDKAEIYCRYFRMAKLKGKKDEFKIFKIIWDPDDIEKDKAELAAGLSTGQNQAQAKSGLFVWVAILAIIAIGIIAVTLLIKGNELFTGFSSSEERRSARHTIAN</sequence>
<name>A0ABY3CJ14_9GAMM</name>
<dbReference type="PROSITE" id="PS50125">
    <property type="entry name" value="GUANYLATE_CYCLASE_2"/>
    <property type="match status" value="1"/>
</dbReference>
<dbReference type="Proteomes" id="UP000733744">
    <property type="component" value="Unassembled WGS sequence"/>
</dbReference>
<evidence type="ECO:0000313" key="4">
    <source>
        <dbReference type="Proteomes" id="UP000733744"/>
    </source>
</evidence>
<keyword evidence="4" id="KW-1185">Reference proteome</keyword>
<feature type="transmembrane region" description="Helical" evidence="1">
    <location>
        <begin position="232"/>
        <end position="253"/>
    </location>
</feature>
<keyword evidence="1" id="KW-1133">Transmembrane helix</keyword>
<feature type="domain" description="Guanylate cyclase" evidence="2">
    <location>
        <begin position="40"/>
        <end position="155"/>
    </location>
</feature>
<dbReference type="SMART" id="SM00044">
    <property type="entry name" value="CYCc"/>
    <property type="match status" value="1"/>
</dbReference>
<dbReference type="InterPro" id="IPR001054">
    <property type="entry name" value="A/G_cyclase"/>
</dbReference>